<sequence length="229" mass="26306">MILITTERYITPQQVPVPLYTFMATLSLLSTSPSAEWFTRLEKSLSQYFKDIDGDLHTEPRPEEFPEGVPQLCYHSVDGAKAVFPQSPAFYGLHNFILEYSEFFPSQDLAVEWHPPIFTGPSSSIEHSPSSSKFTSDPLPHSLYLPAIFISYHSKHLVFELPREFMDSPHPSHFALNLYSQDLEELGFPLFENLRIQCSGFDEITRTWFFELKPRCKALTTECVSMVNE</sequence>
<evidence type="ECO:0000313" key="1">
    <source>
        <dbReference type="EMBL" id="KAF5379840.1"/>
    </source>
</evidence>
<proteinExistence type="predicted"/>
<name>A0A8H5HAX2_9AGAR</name>
<evidence type="ECO:0000313" key="2">
    <source>
        <dbReference type="Proteomes" id="UP000565441"/>
    </source>
</evidence>
<protein>
    <submittedName>
        <fullName evidence="1">Uncharacterized protein</fullName>
    </submittedName>
</protein>
<keyword evidence="2" id="KW-1185">Reference proteome</keyword>
<gene>
    <name evidence="1" type="ORF">D9615_005761</name>
</gene>
<organism evidence="1 2">
    <name type="scientific">Tricholomella constricta</name>
    <dbReference type="NCBI Taxonomy" id="117010"/>
    <lineage>
        <taxon>Eukaryota</taxon>
        <taxon>Fungi</taxon>
        <taxon>Dikarya</taxon>
        <taxon>Basidiomycota</taxon>
        <taxon>Agaricomycotina</taxon>
        <taxon>Agaricomycetes</taxon>
        <taxon>Agaricomycetidae</taxon>
        <taxon>Agaricales</taxon>
        <taxon>Tricholomatineae</taxon>
        <taxon>Lyophyllaceae</taxon>
        <taxon>Tricholomella</taxon>
    </lineage>
</organism>
<dbReference type="Proteomes" id="UP000565441">
    <property type="component" value="Unassembled WGS sequence"/>
</dbReference>
<comment type="caution">
    <text evidence="1">The sequence shown here is derived from an EMBL/GenBank/DDBJ whole genome shotgun (WGS) entry which is preliminary data.</text>
</comment>
<dbReference type="AlphaFoldDB" id="A0A8H5HAX2"/>
<reference evidence="1 2" key="1">
    <citation type="journal article" date="2020" name="ISME J.">
        <title>Uncovering the hidden diversity of litter-decomposition mechanisms in mushroom-forming fungi.</title>
        <authorList>
            <person name="Floudas D."/>
            <person name="Bentzer J."/>
            <person name="Ahren D."/>
            <person name="Johansson T."/>
            <person name="Persson P."/>
            <person name="Tunlid A."/>
        </authorList>
    </citation>
    <scope>NUCLEOTIDE SEQUENCE [LARGE SCALE GENOMIC DNA]</scope>
    <source>
        <strain evidence="1 2">CBS 661.87</strain>
    </source>
</reference>
<accession>A0A8H5HAX2</accession>
<dbReference type="EMBL" id="JAACJP010000015">
    <property type="protein sequence ID" value="KAF5379840.1"/>
    <property type="molecule type" value="Genomic_DNA"/>
</dbReference>